<keyword evidence="10" id="KW-1185">Reference proteome</keyword>
<comment type="caution">
    <text evidence="9">The sequence shown here is derived from an EMBL/GenBank/DDBJ whole genome shotgun (WGS) entry which is preliminary data.</text>
</comment>
<evidence type="ECO:0000256" key="6">
    <source>
        <dbReference type="ARBA" id="ARBA00023242"/>
    </source>
</evidence>
<name>A0A9D5DF05_9LILI</name>
<proteinExistence type="inferred from homology"/>
<gene>
    <name evidence="9" type="ORF">J5N97_008049</name>
</gene>
<dbReference type="Proteomes" id="UP001085076">
    <property type="component" value="Miscellaneous, Linkage group lg01"/>
</dbReference>
<feature type="region of interest" description="Disordered" evidence="7">
    <location>
        <begin position="1302"/>
        <end position="1321"/>
    </location>
</feature>
<dbReference type="InterPro" id="IPR050875">
    <property type="entry name" value="Troponin_I"/>
</dbReference>
<evidence type="ECO:0000256" key="4">
    <source>
        <dbReference type="ARBA" id="ARBA00022490"/>
    </source>
</evidence>
<dbReference type="PANTHER" id="PTHR13738">
    <property type="entry name" value="TROPONIN I"/>
    <property type="match status" value="1"/>
</dbReference>
<comment type="similarity">
    <text evidence="3">Belongs to the INCENP family.</text>
</comment>
<evidence type="ECO:0000313" key="10">
    <source>
        <dbReference type="Proteomes" id="UP001085076"/>
    </source>
</evidence>
<dbReference type="OrthoDB" id="681218at2759"/>
<feature type="domain" description="Inner centromere protein ARK-binding" evidence="8">
    <location>
        <begin position="1736"/>
        <end position="1789"/>
    </location>
</feature>
<feature type="region of interest" description="Disordered" evidence="7">
    <location>
        <begin position="1571"/>
        <end position="1634"/>
    </location>
</feature>
<dbReference type="Pfam" id="PF03941">
    <property type="entry name" value="INCENP_ARK-bind"/>
    <property type="match status" value="1"/>
</dbReference>
<feature type="region of interest" description="Disordered" evidence="7">
    <location>
        <begin position="1535"/>
        <end position="1556"/>
    </location>
</feature>
<dbReference type="GO" id="GO:0005819">
    <property type="term" value="C:spindle"/>
    <property type="evidence" value="ECO:0007669"/>
    <property type="project" value="UniProtKB-SubCell"/>
</dbReference>
<keyword evidence="5" id="KW-0206">Cytoskeleton</keyword>
<dbReference type="InterPro" id="IPR005635">
    <property type="entry name" value="Inner_centromere_prot_ARK-bd"/>
</dbReference>
<evidence type="ECO:0000256" key="7">
    <source>
        <dbReference type="SAM" id="MobiDB-lite"/>
    </source>
</evidence>
<accession>A0A9D5DF05</accession>
<dbReference type="PANTHER" id="PTHR13738:SF1">
    <property type="entry name" value="TROPONIN I"/>
    <property type="match status" value="1"/>
</dbReference>
<evidence type="ECO:0000259" key="8">
    <source>
        <dbReference type="Pfam" id="PF03941"/>
    </source>
</evidence>
<reference evidence="9" key="2">
    <citation type="journal article" date="2022" name="Hortic Res">
        <title>The genome of Dioscorea zingiberensis sheds light on the biosynthesis, origin and evolution of the medicinally important diosgenin saponins.</title>
        <authorList>
            <person name="Li Y."/>
            <person name="Tan C."/>
            <person name="Li Z."/>
            <person name="Guo J."/>
            <person name="Li S."/>
            <person name="Chen X."/>
            <person name="Wang C."/>
            <person name="Dai X."/>
            <person name="Yang H."/>
            <person name="Song W."/>
            <person name="Hou L."/>
            <person name="Xu J."/>
            <person name="Tong Z."/>
            <person name="Xu A."/>
            <person name="Yuan X."/>
            <person name="Wang W."/>
            <person name="Yang Q."/>
            <person name="Chen L."/>
            <person name="Sun Z."/>
            <person name="Wang K."/>
            <person name="Pan B."/>
            <person name="Chen J."/>
            <person name="Bao Y."/>
            <person name="Liu F."/>
            <person name="Qi X."/>
            <person name="Gang D.R."/>
            <person name="Wen J."/>
            <person name="Li J."/>
        </authorList>
    </citation>
    <scope>NUCLEOTIDE SEQUENCE</scope>
    <source>
        <strain evidence="9">Dzin_1.0</strain>
    </source>
</reference>
<keyword evidence="6" id="KW-0539">Nucleus</keyword>
<evidence type="ECO:0000256" key="1">
    <source>
        <dbReference type="ARBA" id="ARBA00004123"/>
    </source>
</evidence>
<dbReference type="GO" id="GO:0005634">
    <property type="term" value="C:nucleus"/>
    <property type="evidence" value="ECO:0007669"/>
    <property type="project" value="UniProtKB-SubCell"/>
</dbReference>
<feature type="region of interest" description="Disordered" evidence="7">
    <location>
        <begin position="118"/>
        <end position="187"/>
    </location>
</feature>
<organism evidence="9 10">
    <name type="scientific">Dioscorea zingiberensis</name>
    <dbReference type="NCBI Taxonomy" id="325984"/>
    <lineage>
        <taxon>Eukaryota</taxon>
        <taxon>Viridiplantae</taxon>
        <taxon>Streptophyta</taxon>
        <taxon>Embryophyta</taxon>
        <taxon>Tracheophyta</taxon>
        <taxon>Spermatophyta</taxon>
        <taxon>Magnoliopsida</taxon>
        <taxon>Liliopsida</taxon>
        <taxon>Dioscoreales</taxon>
        <taxon>Dioscoreaceae</taxon>
        <taxon>Dioscorea</taxon>
    </lineage>
</organism>
<evidence type="ECO:0000313" key="9">
    <source>
        <dbReference type="EMBL" id="KAJ0989693.1"/>
    </source>
</evidence>
<evidence type="ECO:0000256" key="5">
    <source>
        <dbReference type="ARBA" id="ARBA00023212"/>
    </source>
</evidence>
<evidence type="ECO:0000256" key="3">
    <source>
        <dbReference type="ARBA" id="ARBA00010042"/>
    </source>
</evidence>
<sequence length="1832" mass="201782">MSTMEHLFMQIFERRGWIHAQLRQQGESYSESLASNLLAHGCRPPPWLLASGSECSAGIDPKEMNREQLISGILFARPRFTTPSVNHSSLFTLPSVRGDNVSQSSSIFNGTCALDQAVPDDCPKDREQGSDVPVESQISDGYDGVDPLARVQRSRSRQRDLETRLRKKQRTAKHEVEMSSMGGDGFTGRMTRSMAAALKADHAKRELKPMNLLGADLDRRKVTRTRSQKLKSPDMLLKLEETSTVKEEGFPAAVGSLTNIHTVSSIITENFANNGNGAAIQSCAVGTEESDRIVTVSSPACSGLGIGNIAGSRMSDLKSIVEPKQLLFDVMEEHGLHGISTKGFEKVTQGIPDVMDFSKSEALHTVTEGLPFQDFSRGHDPSVTTQFQGEYALPAGEIMCTVDGSIGVSNKNLELEKFDFKDSECASHPSPGIDSLSYLCGSLSKPKCGTSESRLHCSAVGDSALNASNLQDTHRKGSLGCLVHSMTEPQHREIQGNSSKGILLKTDVLESAEEFIMQNSEAQNSSPTRWLHGDNLSHSGQIIHRMPAGEPAIKVRCGNKLLEVDDLESASHLTGHLDGLQVASGSSLECIEQSVSKESCSGSIGMVPSKPLEANVFAETVHFSSEVINGTTLEKEDNNSSHQIPLTMSEAVPIVEKKQCGSLETTDVFLENNQLVQVDTLHTTEVISCLEEADSSSHGCEHSDLHAKEDSECNCQTTIESRMAAQVLVMSSLTTISRAHENTSSDPFSSGGCLSNEDCLLDNHVDLSSHVMLLHDDRIERTMQSSVLNAQEECQERFIKRKTDSTVPQSTNSSLSNTSVPFETCQVLIDAEENRTIDIGEPRVMEPIITPVRGKTQNAVVKVMQFPRNSYTSDKSSSCTLNSSKRVDDNPMDFMEKHITGETSNGGDVPHLLPEACPLSRNSVNVEEEYGSCEMNAIQDKLTLCGTGSQNAPPRNRYFLRSLTSHVKNSGYCKSNETSVVSCVKPPLKATDDSCGITWPKRRKMDRSNNIFATSHRMRSKPLLHAKEGNDDIGKITAESDSITIMESVPLQLSGEAEAEIPGMALQGISEELCKVKKRRITKGGEGEITTLPFTCAPSVHSLVESFRGFRDSIKDEVDHNALENATLGQSVNLGKIYDSSLLDGKKILNTSDSAVFPPYDNDLFGGGESHETMPEFEGFSITVPSLMENGVVVDYSDFSGLTEKRTSLVERLCKSNSVLTPLSRPSAKYKINEIPDVYQSLPSGILLDHMKLSNSLEFHSVSMDQIRASRDANLTNLFSNLGPEFDSSLLGGSLSQSIPSSSRRFGSGVGKPPLTPPVGKISQRIISGRSFASSEKVGSNPELICFRIDENSCMTEENKHLCELEDTSEDKVGSGSGMVSNNRKALGDVTSRYQNAQSVVSGSTKSPEKGSLDSVCTELYFQTQMEVNPRYTDDGKCKAAEKENSFLLASGGSLQNPAESLSRMSGKPDLSVKGKERIAGHTILGKGGNPSNIVSNISSFIPLVRQKQQAAAPAAGKRDIKVKALEAAEAAKRLEEKRQNDRAMRKAAAKLERDRLEQENTRLLELQQKQKEEARKKKEADIAARKRQREDGERKEKEKKQRCMQETKKPQRLGGEKLLREKEEKRPLRKALEDKELRKKQLVEDEKRQNNVDTHKGVAGCGKASVVEPSITEVLGIDNRHASNSLEAHDSVKESNGVEQVRNNLDNIQNAIQDRMSITKASEDFQSYEISPYKDSDDEDGEEDTRRRMKRVPSWAREECLKQILLSNKHIDPMEFFSRKRFFNLSEVLTPRVLRQPLSQLRHLQSLRLEHLVRWPLLRLPLDRFDFLALN</sequence>
<dbReference type="EMBL" id="JAGGNH010000001">
    <property type="protein sequence ID" value="KAJ0989693.1"/>
    <property type="molecule type" value="Genomic_DNA"/>
</dbReference>
<evidence type="ECO:0000256" key="2">
    <source>
        <dbReference type="ARBA" id="ARBA00004186"/>
    </source>
</evidence>
<comment type="subcellular location">
    <subcellularLocation>
        <location evidence="2">Cytoplasm</location>
        <location evidence="2">Cytoskeleton</location>
        <location evidence="2">Spindle</location>
    </subcellularLocation>
    <subcellularLocation>
        <location evidence="1">Nucleus</location>
    </subcellularLocation>
</comment>
<reference evidence="9" key="1">
    <citation type="submission" date="2021-03" db="EMBL/GenBank/DDBJ databases">
        <authorList>
            <person name="Li Z."/>
            <person name="Yang C."/>
        </authorList>
    </citation>
    <scope>NUCLEOTIDE SEQUENCE</scope>
    <source>
        <strain evidence="9">Dzin_1.0</strain>
        <tissue evidence="9">Leaf</tissue>
    </source>
</reference>
<protein>
    <recommendedName>
        <fullName evidence="8">Inner centromere protein ARK-binding domain-containing protein</fullName>
    </recommendedName>
</protein>
<keyword evidence="4" id="KW-0963">Cytoplasm</keyword>